<feature type="chain" id="PRO_5046071694" evidence="1">
    <location>
        <begin position="18"/>
        <end position="218"/>
    </location>
</feature>
<reference evidence="2 3" key="1">
    <citation type="submission" date="2021-04" db="EMBL/GenBank/DDBJ databases">
        <title>Draft Genome of Aeromonas popoffii ID682, isolated from a natural water source in Idaho.</title>
        <authorList>
            <person name="Testerman T."/>
            <person name="Graf J."/>
        </authorList>
    </citation>
    <scope>NUCLEOTIDE SEQUENCE [LARGE SCALE GENOMIC DNA]</scope>
    <source>
        <strain evidence="2 3">ID682</strain>
    </source>
</reference>
<protein>
    <submittedName>
        <fullName evidence="2">Uncharacterized protein</fullName>
    </submittedName>
</protein>
<evidence type="ECO:0000313" key="3">
    <source>
        <dbReference type="Proteomes" id="UP000675653"/>
    </source>
</evidence>
<dbReference type="RefSeq" id="WP_212514157.1">
    <property type="nucleotide sequence ID" value="NZ_CAWQDX010000069.1"/>
</dbReference>
<keyword evidence="1" id="KW-0732">Signal</keyword>
<accession>A0ABS5GTG8</accession>
<keyword evidence="3" id="KW-1185">Reference proteome</keyword>
<sequence length="218" mass="24545">MKNIIYITMCLPFLSHAANLFDGYESYYLTLSNRLFHSASHDLEPFSMEGDEGVFYGWSGFDSGRQRSVELQDGQVTIDSKPFPTNFVKPFPRETIEDGDLGLGAKVYFTDSWVCVEGSPPSASGTAVRHQSVYLILMGNKPMAWKLPSLFASCIGVRMNSGSPTFDSIRYFYQNGKEQPLGVDFTEYKIKDGLFLETGNKRRAIFLDGGNVYKFRVE</sequence>
<name>A0ABS5GTG8_9GAMM</name>
<gene>
    <name evidence="2" type="ORF">KAT72_15765</name>
</gene>
<dbReference type="EMBL" id="JAGRZL010000045">
    <property type="protein sequence ID" value="MBR7630436.1"/>
    <property type="molecule type" value="Genomic_DNA"/>
</dbReference>
<comment type="caution">
    <text evidence="2">The sequence shown here is derived from an EMBL/GenBank/DDBJ whole genome shotgun (WGS) entry which is preliminary data.</text>
</comment>
<organism evidence="2 3">
    <name type="scientific">Aeromonas popoffii</name>
    <dbReference type="NCBI Taxonomy" id="70856"/>
    <lineage>
        <taxon>Bacteria</taxon>
        <taxon>Pseudomonadati</taxon>
        <taxon>Pseudomonadota</taxon>
        <taxon>Gammaproteobacteria</taxon>
        <taxon>Aeromonadales</taxon>
        <taxon>Aeromonadaceae</taxon>
        <taxon>Aeromonas</taxon>
    </lineage>
</organism>
<dbReference type="Proteomes" id="UP000675653">
    <property type="component" value="Unassembled WGS sequence"/>
</dbReference>
<evidence type="ECO:0000313" key="2">
    <source>
        <dbReference type="EMBL" id="MBR7630436.1"/>
    </source>
</evidence>
<evidence type="ECO:0000256" key="1">
    <source>
        <dbReference type="SAM" id="SignalP"/>
    </source>
</evidence>
<proteinExistence type="predicted"/>
<feature type="signal peptide" evidence="1">
    <location>
        <begin position="1"/>
        <end position="17"/>
    </location>
</feature>